<dbReference type="GO" id="GO:0009061">
    <property type="term" value="P:anaerobic respiration"/>
    <property type="evidence" value="ECO:0007669"/>
    <property type="project" value="TreeGrafter"/>
</dbReference>
<keyword evidence="6" id="KW-0560">Oxidoreductase</keyword>
<dbReference type="Gene3D" id="3.40.50.740">
    <property type="match status" value="1"/>
</dbReference>
<comment type="cofactor">
    <cofactor evidence="1">
        <name>[4Fe-4S] cluster</name>
        <dbReference type="ChEBI" id="CHEBI:49883"/>
    </cofactor>
</comment>
<dbReference type="Proteomes" id="UP000093759">
    <property type="component" value="Unassembled WGS sequence"/>
</dbReference>
<proteinExistence type="inferred from homology"/>
<dbReference type="SUPFAM" id="SSF53706">
    <property type="entry name" value="Formate dehydrogenase/DMSO reductase, domains 1-3"/>
    <property type="match status" value="1"/>
</dbReference>
<evidence type="ECO:0000256" key="4">
    <source>
        <dbReference type="ARBA" id="ARBA00022485"/>
    </source>
</evidence>
<accession>A0A1A3U7I7</accession>
<organism evidence="10 11">
    <name type="scientific">Mycolicibacter sinensis (strain JDM601)</name>
    <name type="common">Mycobacterium sinense</name>
    <dbReference type="NCBI Taxonomy" id="875328"/>
    <lineage>
        <taxon>Bacteria</taxon>
        <taxon>Bacillati</taxon>
        <taxon>Actinomycetota</taxon>
        <taxon>Actinomycetes</taxon>
        <taxon>Mycobacteriales</taxon>
        <taxon>Mycobacteriaceae</taxon>
        <taxon>Mycolicibacter</taxon>
    </lineage>
</organism>
<dbReference type="SMART" id="SM00926">
    <property type="entry name" value="Molybdop_Fe4S4"/>
    <property type="match status" value="1"/>
</dbReference>
<reference evidence="11" key="1">
    <citation type="submission" date="2016-06" db="EMBL/GenBank/DDBJ databases">
        <authorList>
            <person name="Sutton G."/>
            <person name="Brinkac L."/>
            <person name="Sanka R."/>
            <person name="Adams M."/>
            <person name="Lau E."/>
            <person name="Garcia-Basteiro A."/>
            <person name="Lopez-Varela E."/>
            <person name="Palencia S."/>
        </authorList>
    </citation>
    <scope>NUCLEOTIDE SEQUENCE [LARGE SCALE GENOMIC DNA]</scope>
    <source>
        <strain evidence="11">1274684.2</strain>
    </source>
</reference>
<evidence type="ECO:0000256" key="3">
    <source>
        <dbReference type="ARBA" id="ARBA00010312"/>
    </source>
</evidence>
<dbReference type="EMBL" id="LZMF01000017">
    <property type="protein sequence ID" value="OBK90789.1"/>
    <property type="molecule type" value="Genomic_DNA"/>
</dbReference>
<dbReference type="InterPro" id="IPR006963">
    <property type="entry name" value="Mopterin_OxRdtase_4Fe-4S_dom"/>
</dbReference>
<comment type="caution">
    <text evidence="10">The sequence shown here is derived from an EMBL/GenBank/DDBJ whole genome shotgun (WGS) entry which is preliminary data.</text>
</comment>
<dbReference type="AlphaFoldDB" id="A0A1A3U7I7"/>
<feature type="domain" description="4Fe-4S Mo/W bis-MGD-type" evidence="9">
    <location>
        <begin position="43"/>
        <end position="99"/>
    </location>
</feature>
<dbReference type="GO" id="GO:0009055">
    <property type="term" value="F:electron transfer activity"/>
    <property type="evidence" value="ECO:0007669"/>
    <property type="project" value="TreeGrafter"/>
</dbReference>
<dbReference type="GO" id="GO:0030151">
    <property type="term" value="F:molybdenum ion binding"/>
    <property type="evidence" value="ECO:0007669"/>
    <property type="project" value="TreeGrafter"/>
</dbReference>
<comment type="subcellular location">
    <subcellularLocation>
        <location evidence="2">Cell envelope</location>
    </subcellularLocation>
</comment>
<evidence type="ECO:0000256" key="6">
    <source>
        <dbReference type="ARBA" id="ARBA00023002"/>
    </source>
</evidence>
<dbReference type="GO" id="GO:0030313">
    <property type="term" value="C:cell envelope"/>
    <property type="evidence" value="ECO:0007669"/>
    <property type="project" value="UniProtKB-SubCell"/>
</dbReference>
<dbReference type="PANTHER" id="PTHR43598:SF1">
    <property type="entry name" value="FORMATE DEHYDROGENASE-O MAJOR SUBUNIT"/>
    <property type="match status" value="1"/>
</dbReference>
<dbReference type="Gene3D" id="2.20.25.90">
    <property type="entry name" value="ADC-like domains"/>
    <property type="match status" value="1"/>
</dbReference>
<sequence>MVQRKFLEWPVIRQLRTGDLLGRGPAVTSERTRAIAPRTATADRVVQSVCPYCAVGCGQRVYVKDEKVVQIEGDPDSPISRGRLCPKGAASEQLVNSPGRQISVLYRAPRATQWQPLELNTAIDMVAERFIASRRNTWQDHDADGRPLRRTMGIASLGGATLDNEENYVIKKLLTAAGAIQIDNQARI</sequence>
<name>A0A1A3U7I7_MYCSD</name>
<evidence type="ECO:0000313" key="11">
    <source>
        <dbReference type="Proteomes" id="UP000093759"/>
    </source>
</evidence>
<dbReference type="PROSITE" id="PS51669">
    <property type="entry name" value="4FE4S_MOW_BIS_MGD"/>
    <property type="match status" value="1"/>
</dbReference>
<evidence type="ECO:0000259" key="9">
    <source>
        <dbReference type="PROSITE" id="PS51669"/>
    </source>
</evidence>
<dbReference type="PANTHER" id="PTHR43598">
    <property type="entry name" value="TUNGSTEN-CONTAINING FORMYLMETHANOFURAN DEHYDROGENASE 2 SUBUNIT B"/>
    <property type="match status" value="1"/>
</dbReference>
<evidence type="ECO:0000256" key="8">
    <source>
        <dbReference type="ARBA" id="ARBA00023014"/>
    </source>
</evidence>
<protein>
    <submittedName>
        <fullName evidence="10">Dehydrogenase</fullName>
    </submittedName>
</protein>
<gene>
    <name evidence="10" type="ORF">A5648_16280</name>
</gene>
<evidence type="ECO:0000256" key="5">
    <source>
        <dbReference type="ARBA" id="ARBA00022723"/>
    </source>
</evidence>
<keyword evidence="4" id="KW-0004">4Fe-4S</keyword>
<evidence type="ECO:0000256" key="7">
    <source>
        <dbReference type="ARBA" id="ARBA00023004"/>
    </source>
</evidence>
<dbReference type="Pfam" id="PF04879">
    <property type="entry name" value="Molybdop_Fe4S4"/>
    <property type="match status" value="1"/>
</dbReference>
<evidence type="ECO:0000256" key="2">
    <source>
        <dbReference type="ARBA" id="ARBA00004196"/>
    </source>
</evidence>
<dbReference type="GO" id="GO:0051539">
    <property type="term" value="F:4 iron, 4 sulfur cluster binding"/>
    <property type="evidence" value="ECO:0007669"/>
    <property type="project" value="UniProtKB-KW"/>
</dbReference>
<evidence type="ECO:0000313" key="10">
    <source>
        <dbReference type="EMBL" id="OBK90789.1"/>
    </source>
</evidence>
<evidence type="ECO:0000256" key="1">
    <source>
        <dbReference type="ARBA" id="ARBA00001966"/>
    </source>
</evidence>
<dbReference type="GO" id="GO:0016491">
    <property type="term" value="F:oxidoreductase activity"/>
    <property type="evidence" value="ECO:0007669"/>
    <property type="project" value="UniProtKB-KW"/>
</dbReference>
<keyword evidence="5" id="KW-0479">Metal-binding</keyword>
<comment type="similarity">
    <text evidence="3">Belongs to the prokaryotic molybdopterin-containing oxidoreductase family.</text>
</comment>
<keyword evidence="8" id="KW-0411">Iron-sulfur</keyword>
<keyword evidence="7" id="KW-0408">Iron</keyword>